<accession>A0ACC0F7K7</accession>
<dbReference type="EMBL" id="CM045772">
    <property type="protein sequence ID" value="KAI7984748.1"/>
    <property type="molecule type" value="Genomic_DNA"/>
</dbReference>
<evidence type="ECO:0000313" key="1">
    <source>
        <dbReference type="EMBL" id="KAI7984748.1"/>
    </source>
</evidence>
<proteinExistence type="predicted"/>
<protein>
    <submittedName>
        <fullName evidence="1">Piriformospora indica-insensitive protein 2</fullName>
    </submittedName>
</protein>
<dbReference type="Proteomes" id="UP001060215">
    <property type="component" value="Chromosome 15"/>
</dbReference>
<comment type="caution">
    <text evidence="1">The sequence shown here is derived from an EMBL/GenBank/DDBJ whole genome shotgun (WGS) entry which is preliminary data.</text>
</comment>
<keyword evidence="2" id="KW-1185">Reference proteome</keyword>
<gene>
    <name evidence="1" type="ORF">LOK49_LG14G00282</name>
</gene>
<reference evidence="1 2" key="1">
    <citation type="journal article" date="2022" name="Plant J.">
        <title>Chromosome-level genome of Camellia lanceoleosa provides a valuable resource for understanding genome evolution and self-incompatibility.</title>
        <authorList>
            <person name="Gong W."/>
            <person name="Xiao S."/>
            <person name="Wang L."/>
            <person name="Liao Z."/>
            <person name="Chang Y."/>
            <person name="Mo W."/>
            <person name="Hu G."/>
            <person name="Li W."/>
            <person name="Zhao G."/>
            <person name="Zhu H."/>
            <person name="Hu X."/>
            <person name="Ji K."/>
            <person name="Xiang X."/>
            <person name="Song Q."/>
            <person name="Yuan D."/>
            <person name="Jin S."/>
            <person name="Zhang L."/>
        </authorList>
    </citation>
    <scope>NUCLEOTIDE SEQUENCE [LARGE SCALE GENOMIC DNA]</scope>
    <source>
        <strain evidence="1">SQ_2022a</strain>
    </source>
</reference>
<organism evidence="1 2">
    <name type="scientific">Camellia lanceoleosa</name>
    <dbReference type="NCBI Taxonomy" id="1840588"/>
    <lineage>
        <taxon>Eukaryota</taxon>
        <taxon>Viridiplantae</taxon>
        <taxon>Streptophyta</taxon>
        <taxon>Embryophyta</taxon>
        <taxon>Tracheophyta</taxon>
        <taxon>Spermatophyta</taxon>
        <taxon>Magnoliopsida</taxon>
        <taxon>eudicotyledons</taxon>
        <taxon>Gunneridae</taxon>
        <taxon>Pentapetalae</taxon>
        <taxon>asterids</taxon>
        <taxon>Ericales</taxon>
        <taxon>Theaceae</taxon>
        <taxon>Camellia</taxon>
    </lineage>
</organism>
<evidence type="ECO:0000313" key="2">
    <source>
        <dbReference type="Proteomes" id="UP001060215"/>
    </source>
</evidence>
<sequence length="480" mass="53771">MKSFNTQIHIRVFLLVVFVVLGPYILCSSQEEEGIFTAPMEEKEQKALYYAIQGFVGKWWNGSDLYPDPCGWTPIQGVSCDLFNDSWYVTAINIGPVFDNSLRCAPNAEFNHHLFKLNHLKSLSFYNCFIRKPVEIPTSNWQKLANSLETLEFRSNPSLIGAIPSTLGYLKSLQSLVLLENGLTGQLPTDIGNLVNLKRLVLTGNRFVGQIPANWGLSLTKLLILDSSRNYLYGSMPLTFGGLTSLLKLDLSNNLLEGVLPRLITLKNLILLDLSHNKFSGGLTHSLHEMVSLEEMVLSNNPIMGGDLMSIQWETLQNLEFLDLSNMGLTGNIPETLTGLKRLRFLGLTNNSLSGNVSPRFEDMPCLGALYFRGNNLTGKLEFSELFYKKMGNRFGASNNPNLCYSSVELMDSRYVPFGVKLCQQERSVLDRDSLVKISDGNLHQDSPFVGSLGFSSCAGNRFFWANEIIMFVVWIIMLL</sequence>
<name>A0ACC0F7K7_9ERIC</name>